<dbReference type="InterPro" id="IPR027417">
    <property type="entry name" value="P-loop_NTPase"/>
</dbReference>
<organism evidence="2 3">
    <name type="scientific">Scleromatobacter humisilvae</name>
    <dbReference type="NCBI Taxonomy" id="2897159"/>
    <lineage>
        <taxon>Bacteria</taxon>
        <taxon>Pseudomonadati</taxon>
        <taxon>Pseudomonadota</taxon>
        <taxon>Betaproteobacteria</taxon>
        <taxon>Burkholderiales</taxon>
        <taxon>Sphaerotilaceae</taxon>
        <taxon>Scleromatobacter</taxon>
    </lineage>
</organism>
<reference evidence="2" key="1">
    <citation type="submission" date="2021-11" db="EMBL/GenBank/DDBJ databases">
        <title>BS-T2-15 a new species belonging to the Comamonadaceae family isolated from the soil of a French oak forest.</title>
        <authorList>
            <person name="Mieszkin S."/>
            <person name="Alain K."/>
        </authorList>
    </citation>
    <scope>NUCLEOTIDE SEQUENCE</scope>
    <source>
        <strain evidence="2">BS-T2-15</strain>
    </source>
</reference>
<keyword evidence="1" id="KW-0808">Transferase</keyword>
<dbReference type="SUPFAM" id="SSF52540">
    <property type="entry name" value="P-loop containing nucleoside triphosphate hydrolases"/>
    <property type="match status" value="1"/>
</dbReference>
<dbReference type="Proteomes" id="UP001139353">
    <property type="component" value="Unassembled WGS sequence"/>
</dbReference>
<comment type="caution">
    <text evidence="2">The sequence shown here is derived from an EMBL/GenBank/DDBJ whole genome shotgun (WGS) entry which is preliminary data.</text>
</comment>
<name>A0A9X1YG49_9BURK</name>
<dbReference type="SUPFAM" id="SSF48452">
    <property type="entry name" value="TPR-like"/>
    <property type="match status" value="1"/>
</dbReference>
<dbReference type="Pfam" id="PF14559">
    <property type="entry name" value="TPR_19"/>
    <property type="match status" value="1"/>
</dbReference>
<dbReference type="EMBL" id="JAJLJH010000001">
    <property type="protein sequence ID" value="MCK9685092.1"/>
    <property type="molecule type" value="Genomic_DNA"/>
</dbReference>
<protein>
    <submittedName>
        <fullName evidence="2">Sulfotransferase</fullName>
    </submittedName>
</protein>
<sequence length="526" mass="57816">MTNESATADGGLAALCAQLKGKDAVRWQQSADALVRSGRYALAARLLERALQRHPGRVELEMRQGESWQLAGDGERALRVLEGLAQRHPADAAVAFSLAHVLREQGRYDAAARQVARCARQAPHDAIGVARCVQFAMQCQRDELAHALCEEAVTAGSADARLLALAGRTALVLGDFERARVRLLEAIARGVNHNESHVALLLSMAQRYGDAGHPDFALFERLLRDPALLPVARGATLLALGKARDEVGDRPGAVRALREGNALLRGARPWSQDDWTRAVERQLAAAACVADVAVDASFTPVFIVGMPRSGTTLIAERLGRDERVRNRDESAWLPQVHAMLEADPSPDRVAQAAHLYRTHLRQDDAPAQWHVDKNPLNFRHLGTAAALFPNLRVIWCRRNPRDTALSIWSHFFGNPDNGYARDFDDIATVSRDCERLMRHWMQAGVPVLPVDYEDVVAQPEAMLARVRGFIGLGDAEPAAADGGRRQAIVTASTWQARQPVYATAVERWRNYATHLPELLDAFPEVA</sequence>
<dbReference type="PANTHER" id="PTHR12788">
    <property type="entry name" value="PROTEIN-TYROSINE SULFOTRANSFERASE 2"/>
    <property type="match status" value="1"/>
</dbReference>
<dbReference type="AlphaFoldDB" id="A0A9X1YG49"/>
<dbReference type="PANTHER" id="PTHR12788:SF10">
    <property type="entry name" value="PROTEIN-TYROSINE SULFOTRANSFERASE"/>
    <property type="match status" value="1"/>
</dbReference>
<evidence type="ECO:0000313" key="3">
    <source>
        <dbReference type="Proteomes" id="UP001139353"/>
    </source>
</evidence>
<dbReference type="InterPro" id="IPR026634">
    <property type="entry name" value="TPST-like"/>
</dbReference>
<dbReference type="SMART" id="SM00028">
    <property type="entry name" value="TPR"/>
    <property type="match status" value="3"/>
</dbReference>
<evidence type="ECO:0000313" key="2">
    <source>
        <dbReference type="EMBL" id="MCK9685092.1"/>
    </source>
</evidence>
<dbReference type="RefSeq" id="WP_275681105.1">
    <property type="nucleotide sequence ID" value="NZ_JAJLJH010000001.1"/>
</dbReference>
<dbReference type="Pfam" id="PF13428">
    <property type="entry name" value="TPR_14"/>
    <property type="match status" value="1"/>
</dbReference>
<dbReference type="Gene3D" id="1.25.40.10">
    <property type="entry name" value="Tetratricopeptide repeat domain"/>
    <property type="match status" value="2"/>
</dbReference>
<accession>A0A9X1YG49</accession>
<proteinExistence type="predicted"/>
<dbReference type="InterPro" id="IPR019734">
    <property type="entry name" value="TPR_rpt"/>
</dbReference>
<gene>
    <name evidence="2" type="ORF">LPC04_05140</name>
</gene>
<dbReference type="Pfam" id="PF13469">
    <property type="entry name" value="Sulfotransfer_3"/>
    <property type="match status" value="1"/>
</dbReference>
<keyword evidence="3" id="KW-1185">Reference proteome</keyword>
<dbReference type="InterPro" id="IPR011990">
    <property type="entry name" value="TPR-like_helical_dom_sf"/>
</dbReference>
<dbReference type="GO" id="GO:0008476">
    <property type="term" value="F:protein-tyrosine sulfotransferase activity"/>
    <property type="evidence" value="ECO:0007669"/>
    <property type="project" value="InterPro"/>
</dbReference>
<evidence type="ECO:0000256" key="1">
    <source>
        <dbReference type="ARBA" id="ARBA00022679"/>
    </source>
</evidence>
<dbReference type="Gene3D" id="3.40.50.300">
    <property type="entry name" value="P-loop containing nucleotide triphosphate hydrolases"/>
    <property type="match status" value="1"/>
</dbReference>